<reference evidence="1 2" key="1">
    <citation type="submission" date="2013-09" db="EMBL/GenBank/DDBJ databases">
        <authorList>
            <person name="Zeng Z."/>
            <person name="Chen C."/>
        </authorList>
    </citation>
    <scope>NUCLEOTIDE SEQUENCE [LARGE SCALE GENOMIC DNA]</scope>
    <source>
        <strain evidence="1 2">WB 3.3-2</strain>
    </source>
</reference>
<name>A0A0A2MIJ8_9FLAO</name>
<dbReference type="STRING" id="1121895.GCA_000378485_01075"/>
<evidence type="ECO:0000313" key="1">
    <source>
        <dbReference type="EMBL" id="KGO88130.1"/>
    </source>
</evidence>
<dbReference type="eggNOG" id="ENOG50331FK">
    <property type="taxonomic scope" value="Bacteria"/>
</dbReference>
<dbReference type="EMBL" id="JRLX01000002">
    <property type="protein sequence ID" value="KGO88130.1"/>
    <property type="molecule type" value="Genomic_DNA"/>
</dbReference>
<proteinExistence type="predicted"/>
<keyword evidence="2" id="KW-1185">Reference proteome</keyword>
<gene>
    <name evidence="1" type="ORF">Q765_03520</name>
</gene>
<evidence type="ECO:0000313" key="2">
    <source>
        <dbReference type="Proteomes" id="UP000030152"/>
    </source>
</evidence>
<protein>
    <submittedName>
        <fullName evidence="1">Uncharacterized protein</fullName>
    </submittedName>
</protein>
<comment type="caution">
    <text evidence="1">The sequence shown here is derived from an EMBL/GenBank/DDBJ whole genome shotgun (WGS) entry which is preliminary data.</text>
</comment>
<sequence length="117" mass="13683">MNIKIEASFSDIPVSKFCYDIDRKKIEIYFPGYHDVQSGDYVEQNCCCVIGNWKEAKSKVYNDDIFFNLDKHIGIFSLLLHIVHSNEFLEMIINTIDDRYIVLRFVASEVTCEVVNF</sequence>
<dbReference type="AlphaFoldDB" id="A0A0A2MIJ8"/>
<accession>A0A0A2MIJ8</accession>
<dbReference type="Proteomes" id="UP000030152">
    <property type="component" value="Unassembled WGS sequence"/>
</dbReference>
<dbReference type="RefSeq" id="WP_020212205.1">
    <property type="nucleotide sequence ID" value="NZ_JRLX01000002.1"/>
</dbReference>
<dbReference type="OrthoDB" id="1447436at2"/>
<organism evidence="1 2">
    <name type="scientific">Flavobacterium rivuli WB 3.3-2 = DSM 21788</name>
    <dbReference type="NCBI Taxonomy" id="1121895"/>
    <lineage>
        <taxon>Bacteria</taxon>
        <taxon>Pseudomonadati</taxon>
        <taxon>Bacteroidota</taxon>
        <taxon>Flavobacteriia</taxon>
        <taxon>Flavobacteriales</taxon>
        <taxon>Flavobacteriaceae</taxon>
        <taxon>Flavobacterium</taxon>
    </lineage>
</organism>